<dbReference type="PANTHER" id="PTHR46346">
    <property type="entry name" value="PHOSPHATIDYLINOSITOL N-ACETYLGLUCOSAMINYLTRANSFERASE SUBUNIT P"/>
    <property type="match status" value="1"/>
</dbReference>
<feature type="transmembrane region" description="Helical" evidence="1">
    <location>
        <begin position="20"/>
        <end position="42"/>
    </location>
</feature>
<dbReference type="AlphaFoldDB" id="A0A9X9LH47"/>
<dbReference type="GO" id="GO:0005783">
    <property type="term" value="C:endoplasmic reticulum"/>
    <property type="evidence" value="ECO:0007669"/>
    <property type="project" value="TreeGrafter"/>
</dbReference>
<accession>A0A9X9LH47</accession>
<protein>
    <submittedName>
        <fullName evidence="2">Uncharacterized protein</fullName>
    </submittedName>
</protein>
<sequence>NSLGLIYWSQKYWTVALPTYLVITIVIGYVPSFGINMMTIFIQLHSYNHR</sequence>
<feature type="non-terminal residue" evidence="2">
    <location>
        <position position="1"/>
    </location>
</feature>
<dbReference type="InterPro" id="IPR052263">
    <property type="entry name" value="GPI_Anchor_Biosynth"/>
</dbReference>
<dbReference type="PANTHER" id="PTHR46346:SF1">
    <property type="entry name" value="PHOSPHATIDYLINOSITOL N-ACETYLGLUCOSAMINYLTRANSFERASE SUBUNIT P"/>
    <property type="match status" value="1"/>
</dbReference>
<evidence type="ECO:0000313" key="2">
    <source>
        <dbReference type="EMBL" id="VCW68102.1"/>
    </source>
</evidence>
<dbReference type="GO" id="GO:0006506">
    <property type="term" value="P:GPI anchor biosynthetic process"/>
    <property type="evidence" value="ECO:0007669"/>
    <property type="project" value="TreeGrafter"/>
</dbReference>
<name>A0A9X9LH47_GULGU</name>
<dbReference type="Proteomes" id="UP000269945">
    <property type="component" value="Unassembled WGS sequence"/>
</dbReference>
<reference evidence="2 3" key="1">
    <citation type="submission" date="2018-10" db="EMBL/GenBank/DDBJ databases">
        <authorList>
            <person name="Ekblom R."/>
            <person name="Jareborg N."/>
        </authorList>
    </citation>
    <scope>NUCLEOTIDE SEQUENCE [LARGE SCALE GENOMIC DNA]</scope>
    <source>
        <tissue evidence="2">Muscle</tissue>
    </source>
</reference>
<keyword evidence="1" id="KW-0812">Transmembrane</keyword>
<keyword evidence="3" id="KW-1185">Reference proteome</keyword>
<keyword evidence="1" id="KW-1133">Transmembrane helix</keyword>
<comment type="caution">
    <text evidence="2">The sequence shown here is derived from an EMBL/GenBank/DDBJ whole genome shotgun (WGS) entry which is preliminary data.</text>
</comment>
<gene>
    <name evidence="2" type="ORF">BN2614_LOCUS1</name>
</gene>
<evidence type="ECO:0000313" key="3">
    <source>
        <dbReference type="Proteomes" id="UP000269945"/>
    </source>
</evidence>
<organism evidence="2 3">
    <name type="scientific">Gulo gulo</name>
    <name type="common">Wolverine</name>
    <name type="synonym">Gluton</name>
    <dbReference type="NCBI Taxonomy" id="48420"/>
    <lineage>
        <taxon>Eukaryota</taxon>
        <taxon>Metazoa</taxon>
        <taxon>Chordata</taxon>
        <taxon>Craniata</taxon>
        <taxon>Vertebrata</taxon>
        <taxon>Euteleostomi</taxon>
        <taxon>Mammalia</taxon>
        <taxon>Eutheria</taxon>
        <taxon>Laurasiatheria</taxon>
        <taxon>Carnivora</taxon>
        <taxon>Caniformia</taxon>
        <taxon>Musteloidea</taxon>
        <taxon>Mustelidae</taxon>
        <taxon>Guloninae</taxon>
        <taxon>Gulo</taxon>
    </lineage>
</organism>
<proteinExistence type="predicted"/>
<dbReference type="GO" id="GO:0016020">
    <property type="term" value="C:membrane"/>
    <property type="evidence" value="ECO:0007669"/>
    <property type="project" value="GOC"/>
</dbReference>
<dbReference type="EMBL" id="CYRY02003495">
    <property type="protein sequence ID" value="VCW68102.1"/>
    <property type="molecule type" value="Genomic_DNA"/>
</dbReference>
<evidence type="ECO:0000256" key="1">
    <source>
        <dbReference type="SAM" id="Phobius"/>
    </source>
</evidence>
<keyword evidence="1" id="KW-0472">Membrane</keyword>